<dbReference type="EMBL" id="UINC01047215">
    <property type="protein sequence ID" value="SVB56199.1"/>
    <property type="molecule type" value="Genomic_DNA"/>
</dbReference>
<protein>
    <submittedName>
        <fullName evidence="1">Uncharacterized protein</fullName>
    </submittedName>
</protein>
<evidence type="ECO:0000313" key="1">
    <source>
        <dbReference type="EMBL" id="SVB56199.1"/>
    </source>
</evidence>
<reference evidence="1" key="1">
    <citation type="submission" date="2018-05" db="EMBL/GenBank/DDBJ databases">
        <authorList>
            <person name="Lanie J.A."/>
            <person name="Ng W.-L."/>
            <person name="Kazmierczak K.M."/>
            <person name="Andrzejewski T.M."/>
            <person name="Davidsen T.M."/>
            <person name="Wayne K.J."/>
            <person name="Tettelin H."/>
            <person name="Glass J.I."/>
            <person name="Rusch D."/>
            <person name="Podicherti R."/>
            <person name="Tsui H.-C.T."/>
            <person name="Winkler M.E."/>
        </authorList>
    </citation>
    <scope>NUCLEOTIDE SEQUENCE</scope>
</reference>
<sequence length="22" mass="2719">MKNFAIYSKHYFVTDTTVYRSF</sequence>
<organism evidence="1">
    <name type="scientific">marine metagenome</name>
    <dbReference type="NCBI Taxonomy" id="408172"/>
    <lineage>
        <taxon>unclassified sequences</taxon>
        <taxon>metagenomes</taxon>
        <taxon>ecological metagenomes</taxon>
    </lineage>
</organism>
<proteinExistence type="predicted"/>
<name>A0A382F0J9_9ZZZZ</name>
<dbReference type="AlphaFoldDB" id="A0A382F0J9"/>
<accession>A0A382F0J9</accession>
<gene>
    <name evidence="1" type="ORF">METZ01_LOCUS209053</name>
</gene>